<reference evidence="3" key="1">
    <citation type="journal article" date="2019" name="Int. J. Syst. Evol. Microbiol.">
        <title>The Global Catalogue of Microorganisms (GCM) 10K type strain sequencing project: providing services to taxonomists for standard genome sequencing and annotation.</title>
        <authorList>
            <consortium name="The Broad Institute Genomics Platform"/>
            <consortium name="The Broad Institute Genome Sequencing Center for Infectious Disease"/>
            <person name="Wu L."/>
            <person name="Ma J."/>
        </authorList>
    </citation>
    <scope>NUCLEOTIDE SEQUENCE [LARGE SCALE GENOMIC DNA]</scope>
    <source>
        <strain evidence="3">CCUG 43111</strain>
    </source>
</reference>
<evidence type="ECO:0000313" key="2">
    <source>
        <dbReference type="EMBL" id="MFC5477315.1"/>
    </source>
</evidence>
<gene>
    <name evidence="2" type="ORF">ACFPQ5_03880</name>
</gene>
<dbReference type="EMBL" id="JBHSMR010000008">
    <property type="protein sequence ID" value="MFC5477315.1"/>
    <property type="molecule type" value="Genomic_DNA"/>
</dbReference>
<keyword evidence="1" id="KW-0732">Signal</keyword>
<accession>A0ABW0MGF6</accession>
<keyword evidence="3" id="KW-1185">Reference proteome</keyword>
<organism evidence="2 3">
    <name type="scientific">Massilia suwonensis</name>
    <dbReference type="NCBI Taxonomy" id="648895"/>
    <lineage>
        <taxon>Bacteria</taxon>
        <taxon>Pseudomonadati</taxon>
        <taxon>Pseudomonadota</taxon>
        <taxon>Betaproteobacteria</taxon>
        <taxon>Burkholderiales</taxon>
        <taxon>Oxalobacteraceae</taxon>
        <taxon>Telluria group</taxon>
        <taxon>Massilia</taxon>
    </lineage>
</organism>
<protein>
    <recommendedName>
        <fullName evidence="4">DUF1311 domain-containing protein</fullName>
    </recommendedName>
</protein>
<feature type="signal peptide" evidence="1">
    <location>
        <begin position="1"/>
        <end position="19"/>
    </location>
</feature>
<evidence type="ECO:0008006" key="4">
    <source>
        <dbReference type="Google" id="ProtNLM"/>
    </source>
</evidence>
<feature type="chain" id="PRO_5047264789" description="DUF1311 domain-containing protein" evidence="1">
    <location>
        <begin position="20"/>
        <end position="159"/>
    </location>
</feature>
<name>A0ABW0MGF6_9BURK</name>
<evidence type="ECO:0000313" key="3">
    <source>
        <dbReference type="Proteomes" id="UP001596101"/>
    </source>
</evidence>
<comment type="caution">
    <text evidence="2">The sequence shown here is derived from an EMBL/GenBank/DDBJ whole genome shotgun (WGS) entry which is preliminary data.</text>
</comment>
<dbReference type="Proteomes" id="UP001596101">
    <property type="component" value="Unassembled WGS sequence"/>
</dbReference>
<dbReference type="RefSeq" id="WP_379751955.1">
    <property type="nucleotide sequence ID" value="NZ_JBHSMR010000008.1"/>
</dbReference>
<evidence type="ECO:0000256" key="1">
    <source>
        <dbReference type="SAM" id="SignalP"/>
    </source>
</evidence>
<proteinExistence type="predicted"/>
<sequence length="159" mass="17003">MKRGVLAWALAGAVSGAVAQEDCSAKIDSLKTVADIQGALGCVQGMVAAEARARQQAEKSLKQLPQQVAEQLEMVATKVRHVSLKEATNGAWKQIPESAEADACFLSSVRLPPQGLCQVTYQGPQALWTYNISDRAGAGFLCTATCVWMDVRRKPEAAQ</sequence>